<dbReference type="AlphaFoldDB" id="A0AAP0NW03"/>
<evidence type="ECO:0000256" key="11">
    <source>
        <dbReference type="ARBA" id="ARBA00023242"/>
    </source>
</evidence>
<evidence type="ECO:0000256" key="1">
    <source>
        <dbReference type="ARBA" id="ARBA00004123"/>
    </source>
</evidence>
<keyword evidence="10" id="KW-0234">DNA repair</keyword>
<evidence type="ECO:0000256" key="12">
    <source>
        <dbReference type="SAM" id="Coils"/>
    </source>
</evidence>
<evidence type="ECO:0008006" key="15">
    <source>
        <dbReference type="Google" id="ProtNLM"/>
    </source>
</evidence>
<comment type="subcellular location">
    <subcellularLocation>
        <location evidence="2">Chromosome</location>
    </subcellularLocation>
    <subcellularLocation>
        <location evidence="1">Nucleus</location>
    </subcellularLocation>
</comment>
<evidence type="ECO:0000313" key="13">
    <source>
        <dbReference type="EMBL" id="KAK9120624.1"/>
    </source>
</evidence>
<evidence type="ECO:0000256" key="4">
    <source>
        <dbReference type="ARBA" id="ARBA00022454"/>
    </source>
</evidence>
<feature type="coiled-coil region" evidence="12">
    <location>
        <begin position="579"/>
        <end position="634"/>
    </location>
</feature>
<dbReference type="EMBL" id="JBBNAF010000008">
    <property type="protein sequence ID" value="KAK9120624.1"/>
    <property type="molecule type" value="Genomic_DNA"/>
</dbReference>
<gene>
    <name evidence="13" type="ORF">Syun_018241</name>
</gene>
<keyword evidence="11" id="KW-0539">Nucleus</keyword>
<sequence length="925" mass="105049">MADARVYAAEPLSALPPRPLAGVISRIRLENFMCHGSLQIELGEWVNFVTGQNGSEFESIRNAIECRFVGVFFGGLILGFRFGLGFAGGKSAILTALCIAFGCRARGTQRASSLKDFIKNGCSYATVQVEIKNQGDDAFKPEIYGHTIIIERRISESTSSTTLKDQRGKVAVRPTLVSFVIDVENPCVIMSQDKSREFLHSGNDKEKFKATLLQQVSDLLQSIMVRLDDANSQVDELESSIRPIIKELDELQQKIKNMERVEEISQEAQLLKKKLAWCWVYDADKQIEEQAAKIEKLKERIPICQQRIDIQLGKVDQLKELLAEKKTQIASMMDKTSEIRRMKEELQSALALATNEKHKLEEELSRKINLIQKMVKRVKVLERQIHDIQEQHVRDTQAEEYEVEEKLKVLQDEMHDANSRLTRLKEDDSALSEELSMAMNAASRIAAEVTTFGGERVLHLLREIEKCHQRFIMPPIGPIGAHLSLIDGDTWALPVENAIGKLLNAFIVTDHKDSLILRNCAKEGNAERQVLVNNYEVGKSVAFDQRIPNLKEVVHFRFSRGSVETVLPPFKKMRTGRLCESFDDQIQSFQKEASELQEVARQGRGKKRNAEDSIQQLRNKRQRFQELIADADKIVMRKELNIKNLKKSLAAEAVSRPSYNFDELNQEIEDVQNEIKEQEVLLETLREGINKTGIKANDLKLSFENLCESAKADIDSFEEAERKLVVIEEELHSAATEKSHYEGVMQKKVLPDIEEAEKLYRELQLNREESSKKASVICPESEVEALGGCEGKTPEQLSAHLDRLRQRLQRESERFNGHLRKKGISGNIKVNYEEKTLSVEVKMPQDASSKTVRDTRGLSGGERSFSTLCFALALHEMTEAPFRAMDEFDVFMDAVSRKISLDTLVAFALAQGSQWIFITPHDIRY</sequence>
<keyword evidence="9" id="KW-0233">DNA recombination</keyword>
<keyword evidence="6" id="KW-0227">DNA damage</keyword>
<protein>
    <recommendedName>
        <fullName evidence="15">RecF/RecN/SMC N-terminal domain-containing protein</fullName>
    </recommendedName>
</protein>
<dbReference type="GO" id="GO:0005524">
    <property type="term" value="F:ATP binding"/>
    <property type="evidence" value="ECO:0007669"/>
    <property type="project" value="UniProtKB-KW"/>
</dbReference>
<dbReference type="InterPro" id="IPR027417">
    <property type="entry name" value="P-loop_NTPase"/>
</dbReference>
<accession>A0AAP0NW03</accession>
<dbReference type="PANTHER" id="PTHR19306:SF6">
    <property type="entry name" value="STRUCTURAL MAINTENANCE OF CHROMOSOMES PROTEIN 6"/>
    <property type="match status" value="1"/>
</dbReference>
<feature type="coiled-coil region" evidence="12">
    <location>
        <begin position="661"/>
        <end position="688"/>
    </location>
</feature>
<feature type="coiled-coil region" evidence="12">
    <location>
        <begin position="220"/>
        <end position="427"/>
    </location>
</feature>
<evidence type="ECO:0000256" key="10">
    <source>
        <dbReference type="ARBA" id="ARBA00023204"/>
    </source>
</evidence>
<comment type="similarity">
    <text evidence="3">Belongs to the SMC family. SMC6 subfamily.</text>
</comment>
<dbReference type="PANTHER" id="PTHR19306">
    <property type="entry name" value="STRUCTURAL MAINTENANCE OF CHROMOSOMES 5,6 SMC5, SMC6"/>
    <property type="match status" value="1"/>
</dbReference>
<evidence type="ECO:0000256" key="5">
    <source>
        <dbReference type="ARBA" id="ARBA00022741"/>
    </source>
</evidence>
<organism evidence="13 14">
    <name type="scientific">Stephania yunnanensis</name>
    <dbReference type="NCBI Taxonomy" id="152371"/>
    <lineage>
        <taxon>Eukaryota</taxon>
        <taxon>Viridiplantae</taxon>
        <taxon>Streptophyta</taxon>
        <taxon>Embryophyta</taxon>
        <taxon>Tracheophyta</taxon>
        <taxon>Spermatophyta</taxon>
        <taxon>Magnoliopsida</taxon>
        <taxon>Ranunculales</taxon>
        <taxon>Menispermaceae</taxon>
        <taxon>Menispermoideae</taxon>
        <taxon>Cissampelideae</taxon>
        <taxon>Stephania</taxon>
    </lineage>
</organism>
<dbReference type="Proteomes" id="UP001420932">
    <property type="component" value="Unassembled WGS sequence"/>
</dbReference>
<dbReference type="GO" id="GO:0000724">
    <property type="term" value="P:double-strand break repair via homologous recombination"/>
    <property type="evidence" value="ECO:0007669"/>
    <property type="project" value="TreeGrafter"/>
</dbReference>
<keyword evidence="7" id="KW-0067">ATP-binding</keyword>
<dbReference type="GO" id="GO:0035861">
    <property type="term" value="C:site of double-strand break"/>
    <property type="evidence" value="ECO:0007669"/>
    <property type="project" value="TreeGrafter"/>
</dbReference>
<keyword evidence="5" id="KW-0547">Nucleotide-binding</keyword>
<dbReference type="Gene3D" id="3.40.50.300">
    <property type="entry name" value="P-loop containing nucleotide triphosphate hydrolases"/>
    <property type="match status" value="2"/>
</dbReference>
<evidence type="ECO:0000313" key="14">
    <source>
        <dbReference type="Proteomes" id="UP001420932"/>
    </source>
</evidence>
<evidence type="ECO:0000256" key="8">
    <source>
        <dbReference type="ARBA" id="ARBA00023054"/>
    </source>
</evidence>
<dbReference type="GO" id="GO:0030915">
    <property type="term" value="C:Smc5-Smc6 complex"/>
    <property type="evidence" value="ECO:0007669"/>
    <property type="project" value="TreeGrafter"/>
</dbReference>
<name>A0AAP0NW03_9MAGN</name>
<dbReference type="GO" id="GO:0003684">
    <property type="term" value="F:damaged DNA binding"/>
    <property type="evidence" value="ECO:0007669"/>
    <property type="project" value="TreeGrafter"/>
</dbReference>
<proteinExistence type="inferred from homology"/>
<dbReference type="SUPFAM" id="SSF52540">
    <property type="entry name" value="P-loop containing nucleoside triphosphate hydrolases"/>
    <property type="match status" value="1"/>
</dbReference>
<keyword evidence="14" id="KW-1185">Reference proteome</keyword>
<evidence type="ECO:0000256" key="6">
    <source>
        <dbReference type="ARBA" id="ARBA00022763"/>
    </source>
</evidence>
<dbReference type="GO" id="GO:0003697">
    <property type="term" value="F:single-stranded DNA binding"/>
    <property type="evidence" value="ECO:0007669"/>
    <property type="project" value="TreeGrafter"/>
</dbReference>
<comment type="caution">
    <text evidence="13">The sequence shown here is derived from an EMBL/GenBank/DDBJ whole genome shotgun (WGS) entry which is preliminary data.</text>
</comment>
<evidence type="ECO:0000256" key="7">
    <source>
        <dbReference type="ARBA" id="ARBA00022840"/>
    </source>
</evidence>
<evidence type="ECO:0000256" key="9">
    <source>
        <dbReference type="ARBA" id="ARBA00023172"/>
    </source>
</evidence>
<keyword evidence="4" id="KW-0158">Chromosome</keyword>
<evidence type="ECO:0000256" key="3">
    <source>
        <dbReference type="ARBA" id="ARBA00006793"/>
    </source>
</evidence>
<dbReference type="GO" id="GO:0005634">
    <property type="term" value="C:nucleus"/>
    <property type="evidence" value="ECO:0007669"/>
    <property type="project" value="UniProtKB-SubCell"/>
</dbReference>
<keyword evidence="8 12" id="KW-0175">Coiled coil</keyword>
<evidence type="ECO:0000256" key="2">
    <source>
        <dbReference type="ARBA" id="ARBA00004286"/>
    </source>
</evidence>
<feature type="coiled-coil region" evidence="12">
    <location>
        <begin position="717"/>
        <end position="773"/>
    </location>
</feature>
<reference evidence="13 14" key="1">
    <citation type="submission" date="2024-01" db="EMBL/GenBank/DDBJ databases">
        <title>Genome assemblies of Stephania.</title>
        <authorList>
            <person name="Yang L."/>
        </authorList>
    </citation>
    <scope>NUCLEOTIDE SEQUENCE [LARGE SCALE GENOMIC DNA]</scope>
    <source>
        <strain evidence="13">YNDBR</strain>
        <tissue evidence="13">Leaf</tissue>
    </source>
</reference>